<dbReference type="GO" id="GO:0005829">
    <property type="term" value="C:cytosol"/>
    <property type="evidence" value="ECO:0007669"/>
    <property type="project" value="TreeGrafter"/>
</dbReference>
<feature type="binding site" evidence="12">
    <location>
        <begin position="7"/>
        <end position="14"/>
    </location>
    <ligand>
        <name>ATP</name>
        <dbReference type="ChEBI" id="CHEBI:30616"/>
    </ligand>
</feature>
<evidence type="ECO:0000259" key="13">
    <source>
        <dbReference type="Pfam" id="PF02223"/>
    </source>
</evidence>
<evidence type="ECO:0000256" key="2">
    <source>
        <dbReference type="ARBA" id="ARBA00012980"/>
    </source>
</evidence>
<evidence type="ECO:0000256" key="11">
    <source>
        <dbReference type="ARBA" id="ARBA00057735"/>
    </source>
</evidence>
<dbReference type="InterPro" id="IPR018094">
    <property type="entry name" value="Thymidylate_kinase"/>
</dbReference>
<dbReference type="PANTHER" id="PTHR10344:SF4">
    <property type="entry name" value="UMP-CMP KINASE 2, MITOCHONDRIAL"/>
    <property type="match status" value="1"/>
</dbReference>
<evidence type="ECO:0000256" key="1">
    <source>
        <dbReference type="ARBA" id="ARBA00009776"/>
    </source>
</evidence>
<evidence type="ECO:0000256" key="10">
    <source>
        <dbReference type="ARBA" id="ARBA00048743"/>
    </source>
</evidence>
<proteinExistence type="inferred from homology"/>
<evidence type="ECO:0000256" key="3">
    <source>
        <dbReference type="ARBA" id="ARBA00017144"/>
    </source>
</evidence>
<keyword evidence="6 12" id="KW-0547">Nucleotide-binding</keyword>
<evidence type="ECO:0000313" key="14">
    <source>
        <dbReference type="EMBL" id="PWN07573.1"/>
    </source>
</evidence>
<keyword evidence="15" id="KW-1185">Reference proteome</keyword>
<dbReference type="Gene3D" id="3.40.50.300">
    <property type="entry name" value="P-loop containing nucleotide triphosphate hydrolases"/>
    <property type="match status" value="1"/>
</dbReference>
<dbReference type="PROSITE" id="PS01331">
    <property type="entry name" value="THYMIDYLATE_KINASE"/>
    <property type="match status" value="1"/>
</dbReference>
<evidence type="ECO:0000256" key="8">
    <source>
        <dbReference type="ARBA" id="ARBA00022840"/>
    </source>
</evidence>
<keyword evidence="7 12" id="KW-0418">Kinase</keyword>
<gene>
    <name evidence="12 14" type="primary">tmk</name>
    <name evidence="14" type="ORF">DDZ15_04770</name>
</gene>
<dbReference type="Pfam" id="PF02223">
    <property type="entry name" value="Thymidylate_kin"/>
    <property type="match status" value="1"/>
</dbReference>
<dbReference type="InterPro" id="IPR027417">
    <property type="entry name" value="P-loop_NTPase"/>
</dbReference>
<name>A0A316TSH0_9BACT</name>
<reference evidence="14 15" key="1">
    <citation type="submission" date="2018-05" db="EMBL/GenBank/DDBJ databases">
        <title>Rhodohalobacter halophilus gen. nov., sp. nov., a moderately halophilic member of the family Balneolaceae.</title>
        <authorList>
            <person name="Liu Z.-W."/>
        </authorList>
    </citation>
    <scope>NUCLEOTIDE SEQUENCE [LARGE SCALE GENOMIC DNA]</scope>
    <source>
        <strain evidence="14 15">8A47</strain>
    </source>
</reference>
<dbReference type="GO" id="GO:0004798">
    <property type="term" value="F:dTMP kinase activity"/>
    <property type="evidence" value="ECO:0007669"/>
    <property type="project" value="UniProtKB-UniRule"/>
</dbReference>
<evidence type="ECO:0000256" key="7">
    <source>
        <dbReference type="ARBA" id="ARBA00022777"/>
    </source>
</evidence>
<dbReference type="GO" id="GO:0006233">
    <property type="term" value="P:dTDP biosynthetic process"/>
    <property type="evidence" value="ECO:0007669"/>
    <property type="project" value="InterPro"/>
</dbReference>
<dbReference type="GO" id="GO:0006227">
    <property type="term" value="P:dUDP biosynthetic process"/>
    <property type="evidence" value="ECO:0007669"/>
    <property type="project" value="TreeGrafter"/>
</dbReference>
<comment type="function">
    <text evidence="11 12">Phosphorylation of dTMP to form dTDP in both de novo and salvage pathways of dTTP synthesis.</text>
</comment>
<dbReference type="EC" id="2.7.4.9" evidence="2 12"/>
<accession>A0A316TSH0</accession>
<evidence type="ECO:0000256" key="6">
    <source>
        <dbReference type="ARBA" id="ARBA00022741"/>
    </source>
</evidence>
<dbReference type="GO" id="GO:0006235">
    <property type="term" value="P:dTTP biosynthetic process"/>
    <property type="evidence" value="ECO:0007669"/>
    <property type="project" value="UniProtKB-UniRule"/>
</dbReference>
<dbReference type="Proteomes" id="UP000245533">
    <property type="component" value="Unassembled WGS sequence"/>
</dbReference>
<dbReference type="PANTHER" id="PTHR10344">
    <property type="entry name" value="THYMIDYLATE KINASE"/>
    <property type="match status" value="1"/>
</dbReference>
<organism evidence="14 15">
    <name type="scientific">Rhodohalobacter mucosus</name>
    <dbReference type="NCBI Taxonomy" id="2079485"/>
    <lineage>
        <taxon>Bacteria</taxon>
        <taxon>Pseudomonadati</taxon>
        <taxon>Balneolota</taxon>
        <taxon>Balneolia</taxon>
        <taxon>Balneolales</taxon>
        <taxon>Balneolaceae</taxon>
        <taxon>Rhodohalobacter</taxon>
    </lineage>
</organism>
<sequence>MLITFEGIDGCGKSTQIELLKSYLEEHHYPCHVFREPGGTELSEKVRSLLLHDDLHMNPVTEMLLFSSARSELLSEKVIPLLRDGLIVILDRFYDSTTAYQGYGRGSLEIDQIHTLNNIASHAVVPDITFYLKISPQLASERTRGSEKDRMENAGTAFFEKVCKGYDVLAEQEDRIKTVDASQSPQEIHSVIRAYVEQNL</sequence>
<evidence type="ECO:0000313" key="15">
    <source>
        <dbReference type="Proteomes" id="UP000245533"/>
    </source>
</evidence>
<evidence type="ECO:0000256" key="9">
    <source>
        <dbReference type="ARBA" id="ARBA00029962"/>
    </source>
</evidence>
<evidence type="ECO:0000256" key="12">
    <source>
        <dbReference type="HAMAP-Rule" id="MF_00165"/>
    </source>
</evidence>
<dbReference type="SUPFAM" id="SSF52540">
    <property type="entry name" value="P-loop containing nucleoside triphosphate hydrolases"/>
    <property type="match status" value="1"/>
</dbReference>
<dbReference type="CDD" id="cd01672">
    <property type="entry name" value="TMPK"/>
    <property type="match status" value="1"/>
</dbReference>
<dbReference type="NCBIfam" id="TIGR00041">
    <property type="entry name" value="DTMP_kinase"/>
    <property type="match status" value="1"/>
</dbReference>
<dbReference type="RefSeq" id="WP_109645417.1">
    <property type="nucleotide sequence ID" value="NZ_QGGB01000003.1"/>
</dbReference>
<keyword evidence="8 12" id="KW-0067">ATP-binding</keyword>
<comment type="catalytic activity">
    <reaction evidence="10 12">
        <text>dTMP + ATP = dTDP + ADP</text>
        <dbReference type="Rhea" id="RHEA:13517"/>
        <dbReference type="ChEBI" id="CHEBI:30616"/>
        <dbReference type="ChEBI" id="CHEBI:58369"/>
        <dbReference type="ChEBI" id="CHEBI:63528"/>
        <dbReference type="ChEBI" id="CHEBI:456216"/>
        <dbReference type="EC" id="2.7.4.9"/>
    </reaction>
</comment>
<dbReference type="GO" id="GO:0005524">
    <property type="term" value="F:ATP binding"/>
    <property type="evidence" value="ECO:0007669"/>
    <property type="project" value="UniProtKB-UniRule"/>
</dbReference>
<dbReference type="AlphaFoldDB" id="A0A316TSH0"/>
<feature type="domain" description="Thymidylate kinase-like" evidence="13">
    <location>
        <begin position="5"/>
        <end position="192"/>
    </location>
</feature>
<dbReference type="OrthoDB" id="9774907at2"/>
<evidence type="ECO:0000256" key="4">
    <source>
        <dbReference type="ARBA" id="ARBA00022679"/>
    </source>
</evidence>
<dbReference type="HAMAP" id="MF_00165">
    <property type="entry name" value="Thymidylate_kinase"/>
    <property type="match status" value="1"/>
</dbReference>
<dbReference type="EMBL" id="QGGB01000003">
    <property type="protein sequence ID" value="PWN07573.1"/>
    <property type="molecule type" value="Genomic_DNA"/>
</dbReference>
<keyword evidence="5 12" id="KW-0545">Nucleotide biosynthesis</keyword>
<dbReference type="InterPro" id="IPR039430">
    <property type="entry name" value="Thymidylate_kin-like_dom"/>
</dbReference>
<keyword evidence="4 12" id="KW-0808">Transferase</keyword>
<protein>
    <recommendedName>
        <fullName evidence="3 12">Thymidylate kinase</fullName>
        <ecNumber evidence="2 12">2.7.4.9</ecNumber>
    </recommendedName>
    <alternativeName>
        <fullName evidence="9 12">dTMP kinase</fullName>
    </alternativeName>
</protein>
<comment type="caution">
    <text evidence="14">The sequence shown here is derived from an EMBL/GenBank/DDBJ whole genome shotgun (WGS) entry which is preliminary data.</text>
</comment>
<comment type="similarity">
    <text evidence="1 12">Belongs to the thymidylate kinase family.</text>
</comment>
<evidence type="ECO:0000256" key="5">
    <source>
        <dbReference type="ARBA" id="ARBA00022727"/>
    </source>
</evidence>
<dbReference type="InterPro" id="IPR018095">
    <property type="entry name" value="Thymidylate_kin_CS"/>
</dbReference>
<dbReference type="FunFam" id="3.40.50.300:FF:000225">
    <property type="entry name" value="Thymidylate kinase"/>
    <property type="match status" value="1"/>
</dbReference>